<keyword evidence="3" id="KW-1185">Reference proteome</keyword>
<feature type="region of interest" description="Disordered" evidence="1">
    <location>
        <begin position="301"/>
        <end position="331"/>
    </location>
</feature>
<name>A0ABR3IPN4_9AGAR</name>
<feature type="compositionally biased region" description="Basic residues" evidence="1">
    <location>
        <begin position="72"/>
        <end position="85"/>
    </location>
</feature>
<evidence type="ECO:0000313" key="3">
    <source>
        <dbReference type="Proteomes" id="UP001556367"/>
    </source>
</evidence>
<evidence type="ECO:0000256" key="1">
    <source>
        <dbReference type="SAM" id="MobiDB-lite"/>
    </source>
</evidence>
<evidence type="ECO:0000313" key="2">
    <source>
        <dbReference type="EMBL" id="KAL0945249.1"/>
    </source>
</evidence>
<gene>
    <name evidence="2" type="ORF">HGRIS_000760</name>
</gene>
<proteinExistence type="predicted"/>
<feature type="compositionally biased region" description="Low complexity" evidence="1">
    <location>
        <begin position="91"/>
        <end position="105"/>
    </location>
</feature>
<reference evidence="3" key="1">
    <citation type="submission" date="2024-06" db="EMBL/GenBank/DDBJ databases">
        <title>Multi-omics analyses provide insights into the biosynthesis of the anticancer antibiotic pleurotin in Hohenbuehelia grisea.</title>
        <authorList>
            <person name="Weaver J.A."/>
            <person name="Alberti F."/>
        </authorList>
    </citation>
    <scope>NUCLEOTIDE SEQUENCE [LARGE SCALE GENOMIC DNA]</scope>
    <source>
        <strain evidence="3">T-177</strain>
    </source>
</reference>
<sequence>MSEYDYSPDAHRRHMEKQASIARWVDTTSRNAKDFRNPLAPSPADASRSPSPDDVLPSHSISQFNPSPPAHSHGHHHHSHGHHRTPPQPYPAAYAMYPQQPTQYMAQPLPGPTPYAVLDRSGGRRSHSSSRHSHSSSRRSSKKSRSPTYIVSPTLPGPMPYGGGPASMIMSPPVSPGVPGAPAPYMIYPQRGQRVQVLSAPNSPGIPTAVPQYTTPLSAGANVSGFPFPPQAFGTANQPIYPPTQYANAAYPNLQPYPAPPQIISPPPMSPPGVAPSAYPPVPYQPVAAGYLYPGYGGGSGAGSPGGNKLKKRSGTKGYSYVPADEWRRSW</sequence>
<feature type="compositionally biased region" description="Low complexity" evidence="1">
    <location>
        <begin position="42"/>
        <end position="54"/>
    </location>
</feature>
<dbReference type="Proteomes" id="UP001556367">
    <property type="component" value="Unassembled WGS sequence"/>
</dbReference>
<dbReference type="EMBL" id="JASNQZ010000018">
    <property type="protein sequence ID" value="KAL0945249.1"/>
    <property type="molecule type" value="Genomic_DNA"/>
</dbReference>
<accession>A0ABR3IPN4</accession>
<comment type="caution">
    <text evidence="2">The sequence shown here is derived from an EMBL/GenBank/DDBJ whole genome shotgun (WGS) entry which is preliminary data.</text>
</comment>
<feature type="compositionally biased region" description="Basic residues" evidence="1">
    <location>
        <begin position="123"/>
        <end position="145"/>
    </location>
</feature>
<protein>
    <submittedName>
        <fullName evidence="2">Uncharacterized protein</fullName>
    </submittedName>
</protein>
<organism evidence="2 3">
    <name type="scientific">Hohenbuehelia grisea</name>
    <dbReference type="NCBI Taxonomy" id="104357"/>
    <lineage>
        <taxon>Eukaryota</taxon>
        <taxon>Fungi</taxon>
        <taxon>Dikarya</taxon>
        <taxon>Basidiomycota</taxon>
        <taxon>Agaricomycotina</taxon>
        <taxon>Agaricomycetes</taxon>
        <taxon>Agaricomycetidae</taxon>
        <taxon>Agaricales</taxon>
        <taxon>Pleurotineae</taxon>
        <taxon>Pleurotaceae</taxon>
        <taxon>Hohenbuehelia</taxon>
    </lineage>
</organism>
<feature type="region of interest" description="Disordered" evidence="1">
    <location>
        <begin position="1"/>
        <end position="157"/>
    </location>
</feature>